<dbReference type="PROSITE" id="PS50206">
    <property type="entry name" value="RHODANESE_3"/>
    <property type="match status" value="1"/>
</dbReference>
<gene>
    <name evidence="18" type="ORF">SAMN07250955_106223</name>
</gene>
<dbReference type="GO" id="GO:0000166">
    <property type="term" value="F:nucleotide binding"/>
    <property type="evidence" value="ECO:0007669"/>
    <property type="project" value="UniProtKB-KW"/>
</dbReference>
<dbReference type="GO" id="GO:0046653">
    <property type="term" value="P:tetrahydrofolate metabolic process"/>
    <property type="evidence" value="ECO:0007669"/>
    <property type="project" value="InterPro"/>
</dbReference>
<dbReference type="Gene3D" id="3.30.9.10">
    <property type="entry name" value="D-Amino Acid Oxidase, subunit A, domain 2"/>
    <property type="match status" value="1"/>
</dbReference>
<evidence type="ECO:0000256" key="7">
    <source>
        <dbReference type="ARBA" id="ARBA00022741"/>
    </source>
</evidence>
<keyword evidence="4" id="KW-0963">Cytoplasm</keyword>
<evidence type="ECO:0000313" key="19">
    <source>
        <dbReference type="Proteomes" id="UP000197065"/>
    </source>
</evidence>
<comment type="catalytic activity">
    <reaction evidence="16">
        <text>sarcosine + (6S)-5,6,7,8-tetrahydrofolate + O2 = (6R)-5,10-methylene-5,6,7,8-tetrahydrofolate + glycine + H2O2</text>
        <dbReference type="Rhea" id="RHEA:70455"/>
        <dbReference type="ChEBI" id="CHEBI:15379"/>
        <dbReference type="ChEBI" id="CHEBI:15636"/>
        <dbReference type="ChEBI" id="CHEBI:16240"/>
        <dbReference type="ChEBI" id="CHEBI:57305"/>
        <dbReference type="ChEBI" id="CHEBI:57433"/>
        <dbReference type="ChEBI" id="CHEBI:57453"/>
        <dbReference type="EC" id="1.5.3.24"/>
    </reaction>
</comment>
<evidence type="ECO:0000256" key="10">
    <source>
        <dbReference type="ARBA" id="ARBA00043973"/>
    </source>
</evidence>
<evidence type="ECO:0000256" key="6">
    <source>
        <dbReference type="ARBA" id="ARBA00022643"/>
    </source>
</evidence>
<dbReference type="Gene3D" id="3.50.50.60">
    <property type="entry name" value="FAD/NAD(P)-binding domain"/>
    <property type="match status" value="1"/>
</dbReference>
<dbReference type="SUPFAM" id="SSF54373">
    <property type="entry name" value="FAD-linked reductases, C-terminal domain"/>
    <property type="match status" value="1"/>
</dbReference>
<evidence type="ECO:0000256" key="11">
    <source>
        <dbReference type="ARBA" id="ARBA00044044"/>
    </source>
</evidence>
<reference evidence="18 19" key="1">
    <citation type="submission" date="2017-06" db="EMBL/GenBank/DDBJ databases">
        <authorList>
            <person name="Kim H.J."/>
            <person name="Triplett B.A."/>
        </authorList>
    </citation>
    <scope>NUCLEOTIDE SEQUENCE [LARGE SCALE GENOMIC DNA]</scope>
    <source>
        <strain evidence="18 19">B29T1</strain>
    </source>
</reference>
<dbReference type="EC" id="1.5.3.24" evidence="11"/>
<dbReference type="Proteomes" id="UP000197065">
    <property type="component" value="Unassembled WGS sequence"/>
</dbReference>
<comment type="cofactor">
    <cofactor evidence="2">
        <name>FAD</name>
        <dbReference type="ChEBI" id="CHEBI:57692"/>
    </cofactor>
</comment>
<dbReference type="InterPro" id="IPR001763">
    <property type="entry name" value="Rhodanese-like_dom"/>
</dbReference>
<feature type="domain" description="Rhodanese" evidence="17">
    <location>
        <begin position="50"/>
        <end position="94"/>
    </location>
</feature>
<accession>A0A212R8W9</accession>
<organism evidence="18 19">
    <name type="scientific">Arboricoccus pini</name>
    <dbReference type="NCBI Taxonomy" id="1963835"/>
    <lineage>
        <taxon>Bacteria</taxon>
        <taxon>Pseudomonadati</taxon>
        <taxon>Pseudomonadota</taxon>
        <taxon>Alphaproteobacteria</taxon>
        <taxon>Geminicoccales</taxon>
        <taxon>Geminicoccaceae</taxon>
        <taxon>Arboricoccus</taxon>
    </lineage>
</organism>
<sequence>MACFSAMAGFEGKRSMTRYSALSLLKNAFSHHEAWAPAWRKAEPRDSYDVVIIGGGGHGLATAYYLAKVHGITNVAVLERGPIGLGNTGRNTTIVRSNYLWDESAALYEKALSLWEGLSQDLNYNTMFSQRGVLNLAHNHGDVLEAQRRVHALRLNGIDSEYLSRDEVKAFCPIIDIRPDVRYPVWGGTLQRRGGSARHDAVAWGFARAASERGVDICERCEVQGIRREGGKVVGVETSKGYIKAGKVGIVTAGHSGVVAAMADIRLPVESHPLQALVSEPVKPIIDCVVMSNAVHVYVSQSDKGELVIGAGVDAYTSYAQRGSFHVIEHQMGALLELFPIFSRMRMLRQWGGIVDVTPDASPIIGKTPVDNLFINCGWGTGGFKATPGSGWVFAHTLATGQPHAINAPFALSRFETGKLIDEHGAAAVAH</sequence>
<evidence type="ECO:0000256" key="4">
    <source>
        <dbReference type="ARBA" id="ARBA00022490"/>
    </source>
</evidence>
<evidence type="ECO:0000256" key="2">
    <source>
        <dbReference type="ARBA" id="ARBA00001974"/>
    </source>
</evidence>
<comment type="cofactor">
    <cofactor evidence="1">
        <name>FMN</name>
        <dbReference type="ChEBI" id="CHEBI:58210"/>
    </cofactor>
</comment>
<evidence type="ECO:0000256" key="16">
    <source>
        <dbReference type="ARBA" id="ARBA00048917"/>
    </source>
</evidence>
<evidence type="ECO:0000259" key="17">
    <source>
        <dbReference type="PROSITE" id="PS50206"/>
    </source>
</evidence>
<dbReference type="EMBL" id="FYEH01000006">
    <property type="protein sequence ID" value="SNB68650.1"/>
    <property type="molecule type" value="Genomic_DNA"/>
</dbReference>
<dbReference type="Pfam" id="PF01266">
    <property type="entry name" value="DAO"/>
    <property type="match status" value="1"/>
</dbReference>
<dbReference type="InterPro" id="IPR006278">
    <property type="entry name" value="SoxB"/>
</dbReference>
<dbReference type="AlphaFoldDB" id="A0A212R8W9"/>
<evidence type="ECO:0000256" key="13">
    <source>
        <dbReference type="ARBA" id="ARBA00044216"/>
    </source>
</evidence>
<proteinExistence type="inferred from homology"/>
<keyword evidence="8" id="KW-0274">FAD</keyword>
<comment type="similarity">
    <text evidence="10">Belongs to the SoxB family.</text>
</comment>
<evidence type="ECO:0000256" key="3">
    <source>
        <dbReference type="ARBA" id="ARBA00004496"/>
    </source>
</evidence>
<evidence type="ECO:0000256" key="15">
    <source>
        <dbReference type="ARBA" id="ARBA00047316"/>
    </source>
</evidence>
<dbReference type="PANTHER" id="PTHR13847">
    <property type="entry name" value="SARCOSINE DEHYDROGENASE-RELATED"/>
    <property type="match status" value="1"/>
</dbReference>
<keyword evidence="7" id="KW-0547">Nucleotide-binding</keyword>
<comment type="subcellular location">
    <subcellularLocation>
        <location evidence="3">Cytoplasm</location>
    </subcellularLocation>
</comment>
<protein>
    <recommendedName>
        <fullName evidence="12">Sarcosine oxidase subunit beta</fullName>
        <ecNumber evidence="11">1.5.3.24</ecNumber>
    </recommendedName>
    <alternativeName>
        <fullName evidence="13">Sarcosine oxidase (5,10-methylenetetrahydrofolate-forming) subunit beta</fullName>
    </alternativeName>
    <alternativeName>
        <fullName evidence="14">Tetrameric sarcosine oxidase subunit beta</fullName>
    </alternativeName>
</protein>
<evidence type="ECO:0000256" key="8">
    <source>
        <dbReference type="ARBA" id="ARBA00022827"/>
    </source>
</evidence>
<evidence type="ECO:0000256" key="9">
    <source>
        <dbReference type="ARBA" id="ARBA00023002"/>
    </source>
</evidence>
<evidence type="ECO:0000313" key="18">
    <source>
        <dbReference type="EMBL" id="SNB68650.1"/>
    </source>
</evidence>
<keyword evidence="19" id="KW-1185">Reference proteome</keyword>
<comment type="catalytic activity">
    <reaction evidence="15">
        <text>sarcosine + O2 + H2O = formaldehyde + glycine + H2O2</text>
        <dbReference type="Rhea" id="RHEA:13313"/>
        <dbReference type="ChEBI" id="CHEBI:15377"/>
        <dbReference type="ChEBI" id="CHEBI:15379"/>
        <dbReference type="ChEBI" id="CHEBI:16240"/>
        <dbReference type="ChEBI" id="CHEBI:16842"/>
        <dbReference type="ChEBI" id="CHEBI:57305"/>
        <dbReference type="ChEBI" id="CHEBI:57433"/>
    </reaction>
</comment>
<dbReference type="InterPro" id="IPR036188">
    <property type="entry name" value="FAD/NAD-bd_sf"/>
</dbReference>
<dbReference type="SUPFAM" id="SSF51905">
    <property type="entry name" value="FAD/NAD(P)-binding domain"/>
    <property type="match status" value="1"/>
</dbReference>
<keyword evidence="5" id="KW-0285">Flavoprotein</keyword>
<evidence type="ECO:0000256" key="5">
    <source>
        <dbReference type="ARBA" id="ARBA00022630"/>
    </source>
</evidence>
<dbReference type="InterPro" id="IPR006076">
    <property type="entry name" value="FAD-dep_OxRdtase"/>
</dbReference>
<dbReference type="GO" id="GO:0008115">
    <property type="term" value="F:sarcosine oxidase activity"/>
    <property type="evidence" value="ECO:0007669"/>
    <property type="project" value="InterPro"/>
</dbReference>
<name>A0A212R8W9_9PROT</name>
<dbReference type="GO" id="GO:0005737">
    <property type="term" value="C:cytoplasm"/>
    <property type="evidence" value="ECO:0007669"/>
    <property type="project" value="UniProtKB-SubCell"/>
</dbReference>
<evidence type="ECO:0000256" key="14">
    <source>
        <dbReference type="ARBA" id="ARBA00044295"/>
    </source>
</evidence>
<keyword evidence="6" id="KW-0288">FMN</keyword>
<evidence type="ECO:0000256" key="12">
    <source>
        <dbReference type="ARBA" id="ARBA00044150"/>
    </source>
</evidence>
<evidence type="ECO:0000256" key="1">
    <source>
        <dbReference type="ARBA" id="ARBA00001917"/>
    </source>
</evidence>
<dbReference type="NCBIfam" id="TIGR01373">
    <property type="entry name" value="soxB"/>
    <property type="match status" value="1"/>
</dbReference>
<dbReference type="PANTHER" id="PTHR13847:SF287">
    <property type="entry name" value="FAD-DEPENDENT OXIDOREDUCTASE DOMAIN-CONTAINING PROTEIN 1"/>
    <property type="match status" value="1"/>
</dbReference>
<keyword evidence="9" id="KW-0560">Oxidoreductase</keyword>